<accession>A0A2H0UM89</accession>
<evidence type="ECO:0008006" key="4">
    <source>
        <dbReference type="Google" id="ProtNLM"/>
    </source>
</evidence>
<reference evidence="3" key="1">
    <citation type="submission" date="2017-09" db="EMBL/GenBank/DDBJ databases">
        <title>Depth-based differentiation of microbial function through sediment-hosted aquifers and enrichment of novel symbionts in the deep terrestrial subsurface.</title>
        <authorList>
            <person name="Probst A.J."/>
            <person name="Ladd B."/>
            <person name="Jarett J.K."/>
            <person name="Geller-Mcgrath D.E."/>
            <person name="Sieber C.M.K."/>
            <person name="Emerson J.B."/>
            <person name="Anantharaman K."/>
            <person name="Thomas B.C."/>
            <person name="Malmstrom R."/>
            <person name="Stieglmeier M."/>
            <person name="Klingl A."/>
            <person name="Woyke T."/>
            <person name="Ryan C.M."/>
            <person name="Banfield J.F."/>
        </authorList>
    </citation>
    <scope>NUCLEOTIDE SEQUENCE [LARGE SCALE GENOMIC DNA]</scope>
</reference>
<dbReference type="EMBL" id="PFBC01000064">
    <property type="protein sequence ID" value="PIR87532.1"/>
    <property type="molecule type" value="Genomic_DNA"/>
</dbReference>
<organism evidence="2 3">
    <name type="scientific">Candidatus Harrisonbacteria bacterium CG10_big_fil_rev_8_21_14_0_10_45_28</name>
    <dbReference type="NCBI Taxonomy" id="1974586"/>
    <lineage>
        <taxon>Bacteria</taxon>
        <taxon>Candidatus Harrisoniibacteriota</taxon>
    </lineage>
</organism>
<keyword evidence="1" id="KW-1133">Transmembrane helix</keyword>
<dbReference type="Proteomes" id="UP000230903">
    <property type="component" value="Unassembled WGS sequence"/>
</dbReference>
<feature type="transmembrane region" description="Helical" evidence="1">
    <location>
        <begin position="34"/>
        <end position="66"/>
    </location>
</feature>
<name>A0A2H0UM89_9BACT</name>
<gene>
    <name evidence="2" type="ORF">COU10_04180</name>
</gene>
<dbReference type="AlphaFoldDB" id="A0A2H0UM89"/>
<keyword evidence="1" id="KW-0472">Membrane</keyword>
<sequence length="166" mass="19312">MNEEPIKERQTVKIEEFVSWQAPEFTFHKKSVDWFWAVGIITVALVVGAILIKNFLLGFLVAISGFSLLMHGAKRPNIVNFSISNRGIQIGDKIYLFENLKYFWIDYNPPYTSRIILESNKLFTTHIIIPLGDIDPDIAREVLLHYIEEKRIEESFSETISKFLKF</sequence>
<evidence type="ECO:0000313" key="2">
    <source>
        <dbReference type="EMBL" id="PIR87532.1"/>
    </source>
</evidence>
<evidence type="ECO:0000313" key="3">
    <source>
        <dbReference type="Proteomes" id="UP000230903"/>
    </source>
</evidence>
<keyword evidence="1" id="KW-0812">Transmembrane</keyword>
<proteinExistence type="predicted"/>
<evidence type="ECO:0000256" key="1">
    <source>
        <dbReference type="SAM" id="Phobius"/>
    </source>
</evidence>
<comment type="caution">
    <text evidence="2">The sequence shown here is derived from an EMBL/GenBank/DDBJ whole genome shotgun (WGS) entry which is preliminary data.</text>
</comment>
<protein>
    <recommendedName>
        <fullName evidence="4">DUF5673 domain-containing protein</fullName>
    </recommendedName>
</protein>